<evidence type="ECO:0000256" key="1">
    <source>
        <dbReference type="ARBA" id="ARBA00004255"/>
    </source>
</evidence>
<keyword evidence="6" id="KW-1185">Reference proteome</keyword>
<evidence type="ECO:0000256" key="3">
    <source>
        <dbReference type="ARBA" id="ARBA00023121"/>
    </source>
</evidence>
<dbReference type="Pfam" id="PF05719">
    <property type="entry name" value="GPP34"/>
    <property type="match status" value="1"/>
</dbReference>
<comment type="subcellular location">
    <subcellularLocation>
        <location evidence="1">Golgi apparatus membrane</location>
        <topology evidence="1">Peripheral membrane protein</topology>
        <orientation evidence="1">Cytoplasmic side</orientation>
    </subcellularLocation>
</comment>
<evidence type="ECO:0000256" key="2">
    <source>
        <dbReference type="ARBA" id="ARBA00023034"/>
    </source>
</evidence>
<gene>
    <name evidence="5" type="ORF">GCM10022384_31510</name>
</gene>
<protein>
    <submittedName>
        <fullName evidence="5">Uncharacterized protein</fullName>
    </submittedName>
</protein>
<dbReference type="EMBL" id="BAABCQ010000053">
    <property type="protein sequence ID" value="GAA3979775.1"/>
    <property type="molecule type" value="Genomic_DNA"/>
</dbReference>
<keyword evidence="3" id="KW-0446">Lipid-binding</keyword>
<evidence type="ECO:0000313" key="5">
    <source>
        <dbReference type="EMBL" id="GAA3979775.1"/>
    </source>
</evidence>
<dbReference type="Proteomes" id="UP001500034">
    <property type="component" value="Unassembled WGS sequence"/>
</dbReference>
<evidence type="ECO:0000313" key="6">
    <source>
        <dbReference type="Proteomes" id="UP001500034"/>
    </source>
</evidence>
<dbReference type="InterPro" id="IPR038261">
    <property type="entry name" value="GPP34-like_sf"/>
</dbReference>
<dbReference type="InterPro" id="IPR008628">
    <property type="entry name" value="GPP34-like"/>
</dbReference>
<keyword evidence="2" id="KW-0333">Golgi apparatus</keyword>
<sequence length="213" mass="24819">MLLSYLASGKVQDSGQASFGCAAAELGELALRRKLLLRPRKTRKKFGVEFYRYPRDIELLETGRTGLVWADALLAELEVHASEPEPVLLRQWLRRRRREALALHRETLTRRGLLLHRPTRLGRDRYYPCVVTRAALIDEIRACYIDQRRLDARLLLLCDLVEAAEMRDELSLRLTWRQWLGWSRRAGVVESVPEELRETSWMLRLMVPSRKGG</sequence>
<evidence type="ECO:0000256" key="4">
    <source>
        <dbReference type="ARBA" id="ARBA00023136"/>
    </source>
</evidence>
<organism evidence="5 6">
    <name type="scientific">Streptomyces marokkonensis</name>
    <dbReference type="NCBI Taxonomy" id="324855"/>
    <lineage>
        <taxon>Bacteria</taxon>
        <taxon>Bacillati</taxon>
        <taxon>Actinomycetota</taxon>
        <taxon>Actinomycetes</taxon>
        <taxon>Kitasatosporales</taxon>
        <taxon>Streptomycetaceae</taxon>
        <taxon>Streptomyces</taxon>
    </lineage>
</organism>
<proteinExistence type="predicted"/>
<dbReference type="Gene3D" id="1.10.3630.10">
    <property type="entry name" value="yeast vps74-n-term truncation variant domain like"/>
    <property type="match status" value="1"/>
</dbReference>
<accession>A0ABP7QBJ6</accession>
<keyword evidence="4" id="KW-0472">Membrane</keyword>
<comment type="caution">
    <text evidence="5">The sequence shown here is derived from an EMBL/GenBank/DDBJ whole genome shotgun (WGS) entry which is preliminary data.</text>
</comment>
<reference evidence="6" key="1">
    <citation type="journal article" date="2019" name="Int. J. Syst. Evol. Microbiol.">
        <title>The Global Catalogue of Microorganisms (GCM) 10K type strain sequencing project: providing services to taxonomists for standard genome sequencing and annotation.</title>
        <authorList>
            <consortium name="The Broad Institute Genomics Platform"/>
            <consortium name="The Broad Institute Genome Sequencing Center for Infectious Disease"/>
            <person name="Wu L."/>
            <person name="Ma J."/>
        </authorList>
    </citation>
    <scope>NUCLEOTIDE SEQUENCE [LARGE SCALE GENOMIC DNA]</scope>
    <source>
        <strain evidence="6">JCM 17027</strain>
    </source>
</reference>
<name>A0ABP7QBJ6_9ACTN</name>